<sequence>METEEECPILFEPKQIKVWFQKSQGMPKIEDNCVEYLKFIDCGNFYVENFEIKVDE</sequence>
<protein>
    <submittedName>
        <fullName evidence="1">Uncharacterized protein</fullName>
    </submittedName>
</protein>
<comment type="caution">
    <text evidence="1">The sequence shown here is derived from an EMBL/GenBank/DDBJ whole genome shotgun (WGS) entry which is preliminary data.</text>
</comment>
<accession>A0A1R3JSE0</accession>
<feature type="non-terminal residue" evidence="1">
    <location>
        <position position="56"/>
    </location>
</feature>
<keyword evidence="2" id="KW-1185">Reference proteome</keyword>
<reference evidence="1 2" key="1">
    <citation type="submission" date="2013-09" db="EMBL/GenBank/DDBJ databases">
        <title>Corchorus capsularis genome sequencing.</title>
        <authorList>
            <person name="Alam M."/>
            <person name="Haque M.S."/>
            <person name="Islam M.S."/>
            <person name="Emdad E.M."/>
            <person name="Islam M.M."/>
            <person name="Ahmed B."/>
            <person name="Halim A."/>
            <person name="Hossen Q.M.M."/>
            <person name="Hossain M.Z."/>
            <person name="Ahmed R."/>
            <person name="Khan M.M."/>
            <person name="Islam R."/>
            <person name="Rashid M.M."/>
            <person name="Khan S.A."/>
            <person name="Rahman M.S."/>
            <person name="Alam M."/>
        </authorList>
    </citation>
    <scope>NUCLEOTIDE SEQUENCE [LARGE SCALE GENOMIC DNA]</scope>
    <source>
        <strain evidence="2">cv. CVL-1</strain>
        <tissue evidence="1">Whole seedling</tissue>
    </source>
</reference>
<name>A0A1R3JSE0_COCAP</name>
<evidence type="ECO:0000313" key="2">
    <source>
        <dbReference type="Proteomes" id="UP000188268"/>
    </source>
</evidence>
<evidence type="ECO:0000313" key="1">
    <source>
        <dbReference type="EMBL" id="OMO97714.1"/>
    </source>
</evidence>
<dbReference type="Gramene" id="OMO97714">
    <property type="protein sequence ID" value="OMO97714"/>
    <property type="gene ID" value="CCACVL1_04482"/>
</dbReference>
<dbReference type="EMBL" id="AWWV01007190">
    <property type="protein sequence ID" value="OMO97714.1"/>
    <property type="molecule type" value="Genomic_DNA"/>
</dbReference>
<organism evidence="1 2">
    <name type="scientific">Corchorus capsularis</name>
    <name type="common">Jute</name>
    <dbReference type="NCBI Taxonomy" id="210143"/>
    <lineage>
        <taxon>Eukaryota</taxon>
        <taxon>Viridiplantae</taxon>
        <taxon>Streptophyta</taxon>
        <taxon>Embryophyta</taxon>
        <taxon>Tracheophyta</taxon>
        <taxon>Spermatophyta</taxon>
        <taxon>Magnoliopsida</taxon>
        <taxon>eudicotyledons</taxon>
        <taxon>Gunneridae</taxon>
        <taxon>Pentapetalae</taxon>
        <taxon>rosids</taxon>
        <taxon>malvids</taxon>
        <taxon>Malvales</taxon>
        <taxon>Malvaceae</taxon>
        <taxon>Grewioideae</taxon>
        <taxon>Apeibeae</taxon>
        <taxon>Corchorus</taxon>
    </lineage>
</organism>
<dbReference type="Proteomes" id="UP000188268">
    <property type="component" value="Unassembled WGS sequence"/>
</dbReference>
<proteinExistence type="predicted"/>
<gene>
    <name evidence="1" type="ORF">CCACVL1_04482</name>
</gene>
<dbReference type="AlphaFoldDB" id="A0A1R3JSE0"/>
<dbReference type="OrthoDB" id="10378229at2759"/>